<keyword evidence="2" id="KW-1185">Reference proteome</keyword>
<proteinExistence type="predicted"/>
<organism evidence="1 2">
    <name type="scientific">Dendrobium thyrsiflorum</name>
    <name type="common">Pinecone-like raceme dendrobium</name>
    <name type="synonym">Orchid</name>
    <dbReference type="NCBI Taxonomy" id="117978"/>
    <lineage>
        <taxon>Eukaryota</taxon>
        <taxon>Viridiplantae</taxon>
        <taxon>Streptophyta</taxon>
        <taxon>Embryophyta</taxon>
        <taxon>Tracheophyta</taxon>
        <taxon>Spermatophyta</taxon>
        <taxon>Magnoliopsida</taxon>
        <taxon>Liliopsida</taxon>
        <taxon>Asparagales</taxon>
        <taxon>Orchidaceae</taxon>
        <taxon>Epidendroideae</taxon>
        <taxon>Malaxideae</taxon>
        <taxon>Dendrobiinae</taxon>
        <taxon>Dendrobium</taxon>
    </lineage>
</organism>
<evidence type="ECO:0000313" key="2">
    <source>
        <dbReference type="Proteomes" id="UP001552299"/>
    </source>
</evidence>
<evidence type="ECO:0000313" key="1">
    <source>
        <dbReference type="EMBL" id="KAL0917225.1"/>
    </source>
</evidence>
<accession>A0ABD0UXH9</accession>
<dbReference type="EMBL" id="JANQDX010000010">
    <property type="protein sequence ID" value="KAL0917225.1"/>
    <property type="molecule type" value="Genomic_DNA"/>
</dbReference>
<comment type="caution">
    <text evidence="1">The sequence shown here is derived from an EMBL/GenBank/DDBJ whole genome shotgun (WGS) entry which is preliminary data.</text>
</comment>
<sequence length="136" mass="13070">MTIIKKQWLDEVGGRAGMAEGLIEGFAGSGDSGGKVALASAVIDLVAGGENVKGYGRTGTPVITGGIAFGNGWTSGFGKFGALGRGGGNGRRFGGAETPAITGGIAFGNGGTSGFGKLGALGSGGHSDGESGKGFE</sequence>
<protein>
    <submittedName>
        <fullName evidence="1">Uncharacterized protein</fullName>
    </submittedName>
</protein>
<reference evidence="1 2" key="1">
    <citation type="journal article" date="2024" name="Plant Biotechnol. J.">
        <title>Dendrobium thyrsiflorum genome and its molecular insights into genes involved in important horticultural traits.</title>
        <authorList>
            <person name="Chen B."/>
            <person name="Wang J.Y."/>
            <person name="Zheng P.J."/>
            <person name="Li K.L."/>
            <person name="Liang Y.M."/>
            <person name="Chen X.F."/>
            <person name="Zhang C."/>
            <person name="Zhao X."/>
            <person name="He X."/>
            <person name="Zhang G.Q."/>
            <person name="Liu Z.J."/>
            <person name="Xu Q."/>
        </authorList>
    </citation>
    <scope>NUCLEOTIDE SEQUENCE [LARGE SCALE GENOMIC DNA]</scope>
    <source>
        <strain evidence="1">GZMU011</strain>
    </source>
</reference>
<dbReference type="AlphaFoldDB" id="A0ABD0UXH9"/>
<gene>
    <name evidence="1" type="ORF">M5K25_012274</name>
</gene>
<name>A0ABD0UXH9_DENTH</name>
<dbReference type="Proteomes" id="UP001552299">
    <property type="component" value="Unassembled WGS sequence"/>
</dbReference>